<dbReference type="NCBIfam" id="NF005682">
    <property type="entry name" value="PRK07480.1"/>
    <property type="match status" value="1"/>
</dbReference>
<dbReference type="CDD" id="cd00610">
    <property type="entry name" value="OAT_like"/>
    <property type="match status" value="1"/>
</dbReference>
<evidence type="ECO:0000256" key="4">
    <source>
        <dbReference type="ARBA" id="ARBA00022679"/>
    </source>
</evidence>
<name>A0A4D7B6G6_9HYPH</name>
<dbReference type="AlphaFoldDB" id="A0A4D7B6G6"/>
<dbReference type="InterPro" id="IPR015422">
    <property type="entry name" value="PyrdxlP-dep_Trfase_small"/>
</dbReference>
<evidence type="ECO:0000256" key="3">
    <source>
        <dbReference type="ARBA" id="ARBA00022576"/>
    </source>
</evidence>
<dbReference type="Gene3D" id="3.90.1150.10">
    <property type="entry name" value="Aspartate Aminotransferase, domain 1"/>
    <property type="match status" value="1"/>
</dbReference>
<dbReference type="EMBL" id="CP039690">
    <property type="protein sequence ID" value="QCI65800.1"/>
    <property type="molecule type" value="Genomic_DNA"/>
</dbReference>
<dbReference type="InterPro" id="IPR049704">
    <property type="entry name" value="Aminotrans_3_PPA_site"/>
</dbReference>
<dbReference type="Pfam" id="PF00202">
    <property type="entry name" value="Aminotran_3"/>
    <property type="match status" value="1"/>
</dbReference>
<gene>
    <name evidence="7" type="ORF">E8M01_17225</name>
</gene>
<dbReference type="NCBIfam" id="NF004767">
    <property type="entry name" value="PRK06105.1"/>
    <property type="match status" value="1"/>
</dbReference>
<dbReference type="PANTHER" id="PTHR42684:SF3">
    <property type="entry name" value="ADENOSYLMETHIONINE-8-AMINO-7-OXONONANOATE AMINOTRANSFERASE"/>
    <property type="match status" value="1"/>
</dbReference>
<evidence type="ECO:0000256" key="1">
    <source>
        <dbReference type="ARBA" id="ARBA00001933"/>
    </source>
</evidence>
<dbReference type="PROSITE" id="PS00600">
    <property type="entry name" value="AA_TRANSFER_CLASS_3"/>
    <property type="match status" value="1"/>
</dbReference>
<comment type="similarity">
    <text evidence="2 6">Belongs to the class-III pyridoxal-phosphate-dependent aminotransferase family.</text>
</comment>
<dbReference type="Proteomes" id="UP000298781">
    <property type="component" value="Chromosome"/>
</dbReference>
<dbReference type="OrthoDB" id="9801834at2"/>
<keyword evidence="3 7" id="KW-0032">Aminotransferase</keyword>
<organism evidence="7 8">
    <name type="scientific">Phreatobacter stygius</name>
    <dbReference type="NCBI Taxonomy" id="1940610"/>
    <lineage>
        <taxon>Bacteria</taxon>
        <taxon>Pseudomonadati</taxon>
        <taxon>Pseudomonadota</taxon>
        <taxon>Alphaproteobacteria</taxon>
        <taxon>Hyphomicrobiales</taxon>
        <taxon>Phreatobacteraceae</taxon>
        <taxon>Phreatobacter</taxon>
    </lineage>
</organism>
<dbReference type="InterPro" id="IPR005814">
    <property type="entry name" value="Aminotrans_3"/>
</dbReference>
<accession>A0A4D7B6G6</accession>
<dbReference type="PANTHER" id="PTHR42684">
    <property type="entry name" value="ADENOSYLMETHIONINE-8-AMINO-7-OXONONANOATE AMINOTRANSFERASE"/>
    <property type="match status" value="1"/>
</dbReference>
<evidence type="ECO:0000256" key="6">
    <source>
        <dbReference type="RuleBase" id="RU003560"/>
    </source>
</evidence>
<keyword evidence="4 7" id="KW-0808">Transferase</keyword>
<dbReference type="InterPro" id="IPR015421">
    <property type="entry name" value="PyrdxlP-dep_Trfase_major"/>
</dbReference>
<keyword evidence="5 6" id="KW-0663">Pyridoxal phosphate</keyword>
<dbReference type="GO" id="GO:0004015">
    <property type="term" value="F:adenosylmethionine-8-amino-7-oxononanoate transaminase activity"/>
    <property type="evidence" value="ECO:0007669"/>
    <property type="project" value="TreeGrafter"/>
</dbReference>
<sequence>MPLTNLQMRDVETLVHPYTNQATIRETGPLVIERAKGIYVYDVDGKAYIEGMAGLWCTSLGYGNEELAETAYEQMKKLSFTHLFGGKSHDPAIELAEKLKEVAPVPISKVFFVCSGSEANDSQVKMVWYMNNALGRPKKKKIISRIKAYHGVTVAAASLTGLPVNHTDFDLPIANILHASCPHFYRFGQDGETEDEFSTRCARELEELIIKEGPDTVAAFIAEPVMGAGGVLVPPKGYFEKIMAVCDAHDIYMIADEVICGFGRLGEWFGSPVLGYKPHAISIAKALTSAYMPVGAVMIPEIMHEALVSESKKIGTFGHGFTYSGHPVGAAVALKTLEIYQRDKIIQGAAAKAPQFQGHLKALGDHPLVGEARGVGLVGALELVADKTSRKAFDAKAGIGAKAAKFAEDEGVILRSVGDALAFCPPLIITPDEVDDLFARAARALDKTHAFARAEGLTGT</sequence>
<dbReference type="KEGG" id="pstg:E8M01_17225"/>
<keyword evidence="8" id="KW-1185">Reference proteome</keyword>
<reference evidence="7 8" key="1">
    <citation type="submission" date="2019-04" db="EMBL/GenBank/DDBJ databases">
        <title>Phreatobacter aquaticus sp. nov.</title>
        <authorList>
            <person name="Choi A."/>
        </authorList>
    </citation>
    <scope>NUCLEOTIDE SEQUENCE [LARGE SCALE GENOMIC DNA]</scope>
    <source>
        <strain evidence="7 8">KCTC 52518</strain>
    </source>
</reference>
<dbReference type="GO" id="GO:0009448">
    <property type="term" value="P:gamma-aminobutyric acid metabolic process"/>
    <property type="evidence" value="ECO:0007669"/>
    <property type="project" value="TreeGrafter"/>
</dbReference>
<proteinExistence type="inferred from homology"/>
<comment type="cofactor">
    <cofactor evidence="1">
        <name>pyridoxal 5'-phosphate</name>
        <dbReference type="ChEBI" id="CHEBI:597326"/>
    </cofactor>
</comment>
<dbReference type="GO" id="GO:0009102">
    <property type="term" value="P:biotin biosynthetic process"/>
    <property type="evidence" value="ECO:0007669"/>
    <property type="project" value="TreeGrafter"/>
</dbReference>
<dbReference type="GO" id="GO:0030170">
    <property type="term" value="F:pyridoxal phosphate binding"/>
    <property type="evidence" value="ECO:0007669"/>
    <property type="project" value="InterPro"/>
</dbReference>
<dbReference type="FunFam" id="3.40.640.10:FF:000014">
    <property type="entry name" value="Adenosylmethionine-8-amino-7-oxononanoate aminotransferase, probable"/>
    <property type="match status" value="1"/>
</dbReference>
<evidence type="ECO:0000313" key="8">
    <source>
        <dbReference type="Proteomes" id="UP000298781"/>
    </source>
</evidence>
<dbReference type="RefSeq" id="WP_136961246.1">
    <property type="nucleotide sequence ID" value="NZ_CP039690.1"/>
</dbReference>
<dbReference type="Gene3D" id="3.40.640.10">
    <property type="entry name" value="Type I PLP-dependent aspartate aminotransferase-like (Major domain)"/>
    <property type="match status" value="1"/>
</dbReference>
<evidence type="ECO:0000313" key="7">
    <source>
        <dbReference type="EMBL" id="QCI65800.1"/>
    </source>
</evidence>
<evidence type="ECO:0000256" key="5">
    <source>
        <dbReference type="ARBA" id="ARBA00022898"/>
    </source>
</evidence>
<dbReference type="InterPro" id="IPR015424">
    <property type="entry name" value="PyrdxlP-dep_Trfase"/>
</dbReference>
<evidence type="ECO:0000256" key="2">
    <source>
        <dbReference type="ARBA" id="ARBA00008954"/>
    </source>
</evidence>
<dbReference type="PIRSF" id="PIRSF000521">
    <property type="entry name" value="Transaminase_4ab_Lys_Orn"/>
    <property type="match status" value="1"/>
</dbReference>
<dbReference type="SUPFAM" id="SSF53383">
    <property type="entry name" value="PLP-dependent transferases"/>
    <property type="match status" value="1"/>
</dbReference>
<protein>
    <submittedName>
        <fullName evidence="7">Aminotransferase class III-fold pyridoxal phosphate-dependent enzyme</fullName>
    </submittedName>
</protein>